<accession>A0A0N7LT57</accession>
<dbReference type="Proteomes" id="UP000051298">
    <property type="component" value="Unassembled WGS sequence"/>
</dbReference>
<organism evidence="1 2">
    <name type="scientific">Thalassobacter stenotrophicus</name>
    <dbReference type="NCBI Taxonomy" id="266809"/>
    <lineage>
        <taxon>Bacteria</taxon>
        <taxon>Pseudomonadati</taxon>
        <taxon>Pseudomonadota</taxon>
        <taxon>Alphaproteobacteria</taxon>
        <taxon>Rhodobacterales</taxon>
        <taxon>Roseobacteraceae</taxon>
        <taxon>Thalassobacter</taxon>
    </lineage>
</organism>
<dbReference type="EMBL" id="CYRX01000011">
    <property type="protein sequence ID" value="CUH59770.1"/>
    <property type="molecule type" value="Genomic_DNA"/>
</dbReference>
<proteinExistence type="predicted"/>
<reference evidence="1 2" key="1">
    <citation type="submission" date="2015-09" db="EMBL/GenBank/DDBJ databases">
        <authorList>
            <consortium name="Swine Surveillance"/>
        </authorList>
    </citation>
    <scope>NUCLEOTIDE SEQUENCE [LARGE SCALE GENOMIC DNA]</scope>
    <source>
        <strain evidence="1 2">CECT 5294</strain>
    </source>
</reference>
<name>A0A0N7LT57_9RHOB</name>
<sequence>MRPGFENLPPYLALSDARAKLGFWLERARQEDAWLPIMKHRRIVGALIGPRDLEVLDLASNSSATYSEYMRWERRARIEQVNEALELKARAKVREAAALRGE</sequence>
<evidence type="ECO:0000313" key="1">
    <source>
        <dbReference type="EMBL" id="CUH59770.1"/>
    </source>
</evidence>
<dbReference type="RefSeq" id="WP_058122899.1">
    <property type="nucleotide sequence ID" value="NZ_CP107618.1"/>
</dbReference>
<dbReference type="AlphaFoldDB" id="A0A0N7LT57"/>
<evidence type="ECO:0000313" key="2">
    <source>
        <dbReference type="Proteomes" id="UP000051298"/>
    </source>
</evidence>
<gene>
    <name evidence="1" type="ORF">THS5294_01057</name>
</gene>
<protein>
    <submittedName>
        <fullName evidence="1">Uncharacterized protein</fullName>
    </submittedName>
</protein>